<dbReference type="PANTHER" id="PTHR12133:SF1">
    <property type="entry name" value="TRNA (ADENINE(58)-N(1))-METHYLTRANSFERASE, MITOCHONDRIAL"/>
    <property type="match status" value="1"/>
</dbReference>
<dbReference type="EC" id="2.1.1.220" evidence="1"/>
<evidence type="ECO:0000256" key="1">
    <source>
        <dbReference type="ARBA" id="ARBA00012796"/>
    </source>
</evidence>
<dbReference type="InterPro" id="IPR029063">
    <property type="entry name" value="SAM-dependent_MTases_sf"/>
</dbReference>
<comment type="catalytic activity">
    <reaction evidence="6">
        <text>an adenosine in mRNA + S-adenosyl-L-methionine = an N(1)-methyladenosine in mRNA + S-adenosyl-L-homocysteine + H(+)</text>
        <dbReference type="Rhea" id="RHEA:55392"/>
        <dbReference type="Rhea" id="RHEA-COMP:12414"/>
        <dbReference type="Rhea" id="RHEA-COMP:12415"/>
        <dbReference type="ChEBI" id="CHEBI:15378"/>
        <dbReference type="ChEBI" id="CHEBI:57856"/>
        <dbReference type="ChEBI" id="CHEBI:59789"/>
        <dbReference type="ChEBI" id="CHEBI:74411"/>
        <dbReference type="ChEBI" id="CHEBI:74491"/>
    </reaction>
</comment>
<feature type="domain" description="TR61B FKBP-like" evidence="9">
    <location>
        <begin position="157"/>
        <end position="211"/>
    </location>
</feature>
<keyword evidence="11" id="KW-1185">Reference proteome</keyword>
<proteinExistence type="predicted"/>
<protein>
    <recommendedName>
        <fullName evidence="1">tRNA (adenine(58)-N(1))-methyltransferase</fullName>
        <ecNumber evidence="1">2.1.1.220</ecNumber>
    </recommendedName>
</protein>
<dbReference type="GO" id="GO:0160107">
    <property type="term" value="F:tRNA (adenine(58)-N1)-methyltransferase activity"/>
    <property type="evidence" value="ECO:0007669"/>
    <property type="project" value="UniProtKB-EC"/>
</dbReference>
<dbReference type="CDD" id="cd02440">
    <property type="entry name" value="AdoMet_MTases"/>
    <property type="match status" value="1"/>
</dbReference>
<evidence type="ECO:0000256" key="6">
    <source>
        <dbReference type="ARBA" id="ARBA00048481"/>
    </source>
</evidence>
<dbReference type="EMBL" id="SOYY01000015">
    <property type="protein sequence ID" value="KAA0711141.1"/>
    <property type="molecule type" value="Genomic_DNA"/>
</dbReference>
<keyword evidence="4" id="KW-0949">S-adenosyl-L-methionine</keyword>
<evidence type="ECO:0000256" key="4">
    <source>
        <dbReference type="ARBA" id="ARBA00022691"/>
    </source>
</evidence>
<evidence type="ECO:0000256" key="7">
    <source>
        <dbReference type="SAM" id="MobiDB-lite"/>
    </source>
</evidence>
<dbReference type="GO" id="GO:0005739">
    <property type="term" value="C:mitochondrion"/>
    <property type="evidence" value="ECO:0007669"/>
    <property type="project" value="TreeGrafter"/>
</dbReference>
<dbReference type="Gene3D" id="3.40.50.150">
    <property type="entry name" value="Vaccinia Virus protein VP39"/>
    <property type="match status" value="1"/>
</dbReference>
<feature type="compositionally biased region" description="Acidic residues" evidence="7">
    <location>
        <begin position="418"/>
        <end position="431"/>
    </location>
</feature>
<feature type="region of interest" description="Disordered" evidence="7">
    <location>
        <begin position="46"/>
        <end position="72"/>
    </location>
</feature>
<evidence type="ECO:0000313" key="11">
    <source>
        <dbReference type="Proteomes" id="UP000324632"/>
    </source>
</evidence>
<evidence type="ECO:0000256" key="3">
    <source>
        <dbReference type="ARBA" id="ARBA00022679"/>
    </source>
</evidence>
<evidence type="ECO:0000259" key="8">
    <source>
        <dbReference type="Pfam" id="PF08704"/>
    </source>
</evidence>
<dbReference type="InterPro" id="IPR054151">
    <property type="entry name" value="TR61B_FKBP-like"/>
</dbReference>
<evidence type="ECO:0000259" key="9">
    <source>
        <dbReference type="Pfam" id="PF21985"/>
    </source>
</evidence>
<keyword evidence="2 10" id="KW-0489">Methyltransferase</keyword>
<dbReference type="PANTHER" id="PTHR12133">
    <property type="entry name" value="TRNA (ADENINE(58)-N(1))-METHYLTRANSFERASE"/>
    <property type="match status" value="1"/>
</dbReference>
<keyword evidence="5" id="KW-0819">tRNA processing</keyword>
<dbReference type="InterPro" id="IPR049470">
    <property type="entry name" value="TRM61_C"/>
</dbReference>
<dbReference type="FunFam" id="3.10.330.20:FF:000003">
    <property type="entry name" value="tRNA (Adenine(58)-N(1))-methyltransferase, mitochondrial isoform X1"/>
    <property type="match status" value="1"/>
</dbReference>
<dbReference type="FunFam" id="3.40.50.150:FF:000586">
    <property type="entry name" value="tRNA (adenine(58)-N(1))-methyltransferase catalytic subunit TRMT61A"/>
    <property type="match status" value="1"/>
</dbReference>
<dbReference type="AlphaFoldDB" id="A0A5A9NQ88"/>
<dbReference type="Pfam" id="PF08704">
    <property type="entry name" value="GCD14"/>
    <property type="match status" value="1"/>
</dbReference>
<dbReference type="Pfam" id="PF21985">
    <property type="entry name" value="TR61B_FKBP-like"/>
    <property type="match status" value="1"/>
</dbReference>
<dbReference type="GO" id="GO:0030488">
    <property type="term" value="P:tRNA methylation"/>
    <property type="evidence" value="ECO:0007669"/>
    <property type="project" value="InterPro"/>
</dbReference>
<comment type="caution">
    <text evidence="10">The sequence shown here is derived from an EMBL/GenBank/DDBJ whole genome shotgun (WGS) entry which is preliminary data.</text>
</comment>
<evidence type="ECO:0000256" key="2">
    <source>
        <dbReference type="ARBA" id="ARBA00022603"/>
    </source>
</evidence>
<dbReference type="InterPro" id="IPR014816">
    <property type="entry name" value="tRNA_MeTrfase_Gcd14"/>
</dbReference>
<dbReference type="Gene3D" id="3.10.330.20">
    <property type="match status" value="1"/>
</dbReference>
<organism evidence="10 11">
    <name type="scientific">Triplophysa tibetana</name>
    <dbReference type="NCBI Taxonomy" id="1572043"/>
    <lineage>
        <taxon>Eukaryota</taxon>
        <taxon>Metazoa</taxon>
        <taxon>Chordata</taxon>
        <taxon>Craniata</taxon>
        <taxon>Vertebrata</taxon>
        <taxon>Euteleostomi</taxon>
        <taxon>Actinopterygii</taxon>
        <taxon>Neopterygii</taxon>
        <taxon>Teleostei</taxon>
        <taxon>Ostariophysi</taxon>
        <taxon>Cypriniformes</taxon>
        <taxon>Nemacheilidae</taxon>
        <taxon>Triplophysa</taxon>
    </lineage>
</organism>
<feature type="region of interest" description="Disordered" evidence="7">
    <location>
        <begin position="411"/>
        <end position="441"/>
    </location>
</feature>
<dbReference type="SUPFAM" id="SSF53335">
    <property type="entry name" value="S-adenosyl-L-methionine-dependent methyltransferases"/>
    <property type="match status" value="1"/>
</dbReference>
<dbReference type="PROSITE" id="PS51620">
    <property type="entry name" value="SAM_TRM61"/>
    <property type="match status" value="1"/>
</dbReference>
<reference evidence="10 11" key="1">
    <citation type="journal article" date="2019" name="Mol. Ecol. Resour.">
        <title>Chromosome-level genome assembly of Triplophysa tibetana, a fish adapted to the harsh high-altitude environment of the Tibetan Plateau.</title>
        <authorList>
            <person name="Yang X."/>
            <person name="Liu H."/>
            <person name="Ma Z."/>
            <person name="Zou Y."/>
            <person name="Zou M."/>
            <person name="Mao Y."/>
            <person name="Li X."/>
            <person name="Wang H."/>
            <person name="Chen T."/>
            <person name="Wang W."/>
            <person name="Yang R."/>
        </authorList>
    </citation>
    <scope>NUCLEOTIDE SEQUENCE [LARGE SCALE GENOMIC DNA]</scope>
    <source>
        <strain evidence="10">TTIB1903HZAU</strain>
        <tissue evidence="10">Muscle</tissue>
    </source>
</reference>
<dbReference type="GO" id="GO:0031515">
    <property type="term" value="C:tRNA (m1A) methyltransferase complex"/>
    <property type="evidence" value="ECO:0007669"/>
    <property type="project" value="InterPro"/>
</dbReference>
<evidence type="ECO:0000313" key="10">
    <source>
        <dbReference type="EMBL" id="KAA0711141.1"/>
    </source>
</evidence>
<evidence type="ECO:0000256" key="5">
    <source>
        <dbReference type="ARBA" id="ARBA00022694"/>
    </source>
</evidence>
<feature type="compositionally biased region" description="Low complexity" evidence="7">
    <location>
        <begin position="59"/>
        <end position="72"/>
    </location>
</feature>
<name>A0A5A9NQ88_9TELE</name>
<sequence length="463" mass="52324">MAYGLNLGLLFMTRKFSRVCFTCFERHNVVQVQPFLCGLRSFASDPDDSKGDSRSSDASLTPPFTSPSLSHRASLLGRRRPLSPLERLSQLLPEDTLSQEVWDLRDKRNSEVDSLESNTENDVKQNCQNERLEKDEAASHEQATAHASVSGEKLICFGETLLAEYRRNRRMEFRKMFQLKEGLKIHSNWGLIAHDDIEGHPAGRILHTSMGIPILIRRPSLEEFTLFMKRGPAITYPKDASAMLTMMDVTEGDCVLESGSGSGAMSLFLSRAVGCKGNVLSMEIREDHYRRAVLNYQRWRSSWSIRHGEEWPDNVHFYHGDLISVGSQLSGRGFNSVALDMINPHLALPAVVPHLHSGSVCAVYQANITQVIDLMEGLRCSALPLVCERIIEVQYRDWLVAPSLKKDGTFNRRKAPFEDDDESEPREDTEDLTPFGDVPYIARPHPEQTSHTAFLVKLRKILK</sequence>
<feature type="domain" description="tRNA (adenine(58)-N(1))-methyltransferase catalytic subunit TRM61 C-terminal" evidence="8">
    <location>
        <begin position="219"/>
        <end position="456"/>
    </location>
</feature>
<dbReference type="OrthoDB" id="5585464at2759"/>
<keyword evidence="3 10" id="KW-0808">Transferase</keyword>
<accession>A0A5A9NQ88</accession>
<dbReference type="Proteomes" id="UP000324632">
    <property type="component" value="Chromosome 15"/>
</dbReference>
<gene>
    <name evidence="10" type="ORF">E1301_Tti002751</name>
</gene>